<reference evidence="5 7" key="1">
    <citation type="submission" date="2017-04" db="EMBL/GenBank/DDBJ databases">
        <title>Draft genome sequence of Marssonina coronaria NL1: causal agent of apple blotch.</title>
        <authorList>
            <person name="Cheng Q."/>
        </authorList>
    </citation>
    <scope>NUCLEOTIDE SEQUENCE [LARGE SCALE GENOMIC DNA]</scope>
    <source>
        <strain evidence="5 7">NL1</strain>
    </source>
</reference>
<sequence>MASSNSPVPATLVAAPPVTPTIPPSFQRLFDSAFIEYVLRDVSPIVQGAKVGHVYSVSSAKLKASIEVAMLRFSGPDISRQILHFIKDHMRLLRLAKLVYYFPESVLNALSPLPLNTVNHPLSDLAESIAMTFGCEIFVHYSADHGVCRIGQILDQTDHHSTDGYSELGRFMSAQADSHYMNVEAGHRPHQLHDSFKASIKSVSTAIASRAVEHIEIDALDSADALVTMSKIAAEKIPKPKNSWIIFRLQMYRQNKQKWAGYSAARMSKIISAEWKRLTADELRVYEVMAEVEKSKHALLYPGYKCKPRKSSQIKRRQTNKKHTTELHVLNDSDMGAMVVNEQVIPTQAGALMNTIRDENACTTLEGFQFADIDHIFDLPNNDELLSEEFFTGY</sequence>
<keyword evidence="7" id="KW-1185">Reference proteome</keyword>
<dbReference type="OrthoDB" id="6247875at2759"/>
<dbReference type="InterPro" id="IPR036910">
    <property type="entry name" value="HMG_box_dom_sf"/>
</dbReference>
<dbReference type="STRING" id="503106.A0A218YWW6"/>
<dbReference type="Gene3D" id="1.10.30.10">
    <property type="entry name" value="High mobility group box domain"/>
    <property type="match status" value="1"/>
</dbReference>
<dbReference type="GO" id="GO:0030154">
    <property type="term" value="P:cell differentiation"/>
    <property type="evidence" value="ECO:0007669"/>
    <property type="project" value="TreeGrafter"/>
</dbReference>
<name>A0A218YWW6_9HELO</name>
<evidence type="ECO:0000259" key="4">
    <source>
        <dbReference type="PROSITE" id="PS50118"/>
    </source>
</evidence>
<dbReference type="InterPro" id="IPR050140">
    <property type="entry name" value="SRY-related_HMG-box_TF-like"/>
</dbReference>
<dbReference type="Pfam" id="PF00505">
    <property type="entry name" value="HMG_box"/>
    <property type="match status" value="1"/>
</dbReference>
<dbReference type="PANTHER" id="PTHR10270:SF161">
    <property type="entry name" value="SEX-DETERMINING REGION Y PROTEIN"/>
    <property type="match status" value="1"/>
</dbReference>
<evidence type="ECO:0000313" key="7">
    <source>
        <dbReference type="Proteomes" id="UP000242519"/>
    </source>
</evidence>
<keyword evidence="2" id="KW-0804">Transcription</keyword>
<keyword evidence="3" id="KW-0539">Nucleus</keyword>
<evidence type="ECO:0000313" key="5">
    <source>
        <dbReference type="EMBL" id="OWP00158.1"/>
    </source>
</evidence>
<evidence type="ECO:0000256" key="1">
    <source>
        <dbReference type="ARBA" id="ARBA00023125"/>
    </source>
</evidence>
<dbReference type="GO" id="GO:0005634">
    <property type="term" value="C:nucleus"/>
    <property type="evidence" value="ECO:0007669"/>
    <property type="project" value="UniProtKB-UniRule"/>
</dbReference>
<evidence type="ECO:0000256" key="2">
    <source>
        <dbReference type="ARBA" id="ARBA00023163"/>
    </source>
</evidence>
<dbReference type="PANTHER" id="PTHR10270">
    <property type="entry name" value="SOX TRANSCRIPTION FACTOR"/>
    <property type="match status" value="1"/>
</dbReference>
<dbReference type="PROSITE" id="PS50118">
    <property type="entry name" value="HMG_BOX_2"/>
    <property type="match status" value="1"/>
</dbReference>
<accession>A0A218YWW6</accession>
<dbReference type="GO" id="GO:0000978">
    <property type="term" value="F:RNA polymerase II cis-regulatory region sequence-specific DNA binding"/>
    <property type="evidence" value="ECO:0007669"/>
    <property type="project" value="TreeGrafter"/>
</dbReference>
<dbReference type="InterPro" id="IPR009071">
    <property type="entry name" value="HMG_box_dom"/>
</dbReference>
<proteinExistence type="predicted"/>
<dbReference type="Proteomes" id="UP000242519">
    <property type="component" value="Unassembled WGS sequence"/>
</dbReference>
<protein>
    <submittedName>
        <fullName evidence="6">MAT1-1-3</fullName>
    </submittedName>
</protein>
<dbReference type="EMBL" id="MT819950">
    <property type="protein sequence ID" value="QRL06100.1"/>
    <property type="molecule type" value="Genomic_DNA"/>
</dbReference>
<keyword evidence="1 3" id="KW-0238">DNA-binding</keyword>
<feature type="domain" description="HMG box" evidence="4">
    <location>
        <begin position="237"/>
        <end position="305"/>
    </location>
</feature>
<feature type="DNA-binding region" description="HMG box" evidence="3">
    <location>
        <begin position="237"/>
        <end position="305"/>
    </location>
</feature>
<organism evidence="5 7">
    <name type="scientific">Diplocarpon coronariae</name>
    <dbReference type="NCBI Taxonomy" id="2795749"/>
    <lineage>
        <taxon>Eukaryota</taxon>
        <taxon>Fungi</taxon>
        <taxon>Dikarya</taxon>
        <taxon>Ascomycota</taxon>
        <taxon>Pezizomycotina</taxon>
        <taxon>Leotiomycetes</taxon>
        <taxon>Helotiales</taxon>
        <taxon>Drepanopezizaceae</taxon>
        <taxon>Diplocarpon</taxon>
    </lineage>
</organism>
<dbReference type="GO" id="GO:0001228">
    <property type="term" value="F:DNA-binding transcription activator activity, RNA polymerase II-specific"/>
    <property type="evidence" value="ECO:0007669"/>
    <property type="project" value="TreeGrafter"/>
</dbReference>
<evidence type="ECO:0000313" key="6">
    <source>
        <dbReference type="EMBL" id="QRL06100.1"/>
    </source>
</evidence>
<dbReference type="SMART" id="SM00398">
    <property type="entry name" value="HMG"/>
    <property type="match status" value="1"/>
</dbReference>
<reference evidence="6" key="2">
    <citation type="journal article" name="PLoS ONE">
        <title>Draft genome sequence of Marssonina coronaria, causal agent of apple blotch, and comparisons with the Marssonina brunnea and Marssonina rosae genomes.</title>
        <authorList>
            <person name="Cheng Q."/>
            <person name="Chen J."/>
            <person name="Zhao L."/>
        </authorList>
    </citation>
    <scope>NUCLEOTIDE SEQUENCE</scope>
</reference>
<evidence type="ECO:0000256" key="3">
    <source>
        <dbReference type="PROSITE-ProRule" id="PRU00267"/>
    </source>
</evidence>
<dbReference type="AlphaFoldDB" id="A0A218YWW6"/>
<gene>
    <name evidence="5" type="ORF">B2J93_8729</name>
</gene>
<dbReference type="SUPFAM" id="SSF47095">
    <property type="entry name" value="HMG-box"/>
    <property type="match status" value="1"/>
</dbReference>
<dbReference type="EMBL" id="MZNU01000336">
    <property type="protein sequence ID" value="OWP00158.1"/>
    <property type="molecule type" value="Genomic_DNA"/>
</dbReference>
<dbReference type="CDD" id="cd01389">
    <property type="entry name" value="HMG-box_ROX1-like"/>
    <property type="match status" value="1"/>
</dbReference>